<evidence type="ECO:0000313" key="2">
    <source>
        <dbReference type="EMBL" id="SZD74012.1"/>
    </source>
</evidence>
<feature type="domain" description="GSCFA" evidence="1">
    <location>
        <begin position="21"/>
        <end position="258"/>
    </location>
</feature>
<sequence>MQLFTEVSCKTPPFQLSHRDKILLMGSCFSTEVGEKLQKSKFPVLVNPFGTLFHPWAVETALSRIYTLQFYTENEIFHYQDLYFSWDHSTLFSRPKLTETLTNINEKLEIAHEHTQQSHAFVFTLGTAWVYELKKAKITVGNCHKVPSSQFHKFLMSPAEIFKALKNCVEICLDLNPEAKIIFTISPVRHWRDGAHDNQLSKSSLFLGLEKVLEDYPQAVYYFPSYEIILDELRDYRYFKSDLLHPNETAINFVWEKFSHLFFSSETLNLNQKVETLNQAMAHRPRNPNTLAHRKFLYDTLKKAEKLSINFPKGSFDEEIKILKEKIHHVY</sequence>
<gene>
    <name evidence="2" type="ORF">SAMEA104719789_01467</name>
</gene>
<dbReference type="Pfam" id="PF08885">
    <property type="entry name" value="GSCFA"/>
    <property type="match status" value="1"/>
</dbReference>
<dbReference type="AlphaFoldDB" id="A0A383U272"/>
<organism evidence="2 3">
    <name type="scientific">Candidatus Ornithobacterium hominis</name>
    <dbReference type="NCBI Taxonomy" id="2497989"/>
    <lineage>
        <taxon>Bacteria</taxon>
        <taxon>Pseudomonadati</taxon>
        <taxon>Bacteroidota</taxon>
        <taxon>Flavobacteriia</taxon>
        <taxon>Flavobacteriales</taxon>
        <taxon>Weeksellaceae</taxon>
        <taxon>Ornithobacterium</taxon>
    </lineage>
</organism>
<accession>A0A383U272</accession>
<dbReference type="SUPFAM" id="SSF52266">
    <property type="entry name" value="SGNH hydrolase"/>
    <property type="match status" value="1"/>
</dbReference>
<dbReference type="InterPro" id="IPR014982">
    <property type="entry name" value="GSCFA"/>
</dbReference>
<proteinExistence type="predicted"/>
<dbReference type="OrthoDB" id="9807687at2"/>
<name>A0A383U272_9FLAO</name>
<dbReference type="Proteomes" id="UP000262142">
    <property type="component" value="Unassembled WGS sequence"/>
</dbReference>
<evidence type="ECO:0000259" key="1">
    <source>
        <dbReference type="Pfam" id="PF08885"/>
    </source>
</evidence>
<keyword evidence="3" id="KW-1185">Reference proteome</keyword>
<reference evidence="2 3" key="1">
    <citation type="submission" date="2018-09" db="EMBL/GenBank/DDBJ databases">
        <authorList>
            <consortium name="Pathogen Informatics"/>
        </authorList>
    </citation>
    <scope>NUCLEOTIDE SEQUENCE [LARGE SCALE GENOMIC DNA]</scope>
    <source>
        <strain evidence="2 3">OH-22767</strain>
    </source>
</reference>
<evidence type="ECO:0000313" key="3">
    <source>
        <dbReference type="Proteomes" id="UP000262142"/>
    </source>
</evidence>
<protein>
    <submittedName>
        <fullName evidence="2">GSCFA family</fullName>
    </submittedName>
</protein>
<dbReference type="RefSeq" id="WP_119058372.1">
    <property type="nucleotide sequence ID" value="NZ_UNSC01000007.1"/>
</dbReference>
<dbReference type="EMBL" id="UNSC01000007">
    <property type="protein sequence ID" value="SZD74012.1"/>
    <property type="molecule type" value="Genomic_DNA"/>
</dbReference>